<dbReference type="Proteomes" id="UP001189429">
    <property type="component" value="Unassembled WGS sequence"/>
</dbReference>
<protein>
    <submittedName>
        <fullName evidence="2">Uncharacterized protein</fullName>
    </submittedName>
</protein>
<evidence type="ECO:0000313" key="3">
    <source>
        <dbReference type="Proteomes" id="UP001189429"/>
    </source>
</evidence>
<dbReference type="EMBL" id="CAUYUJ010010737">
    <property type="protein sequence ID" value="CAK0830150.1"/>
    <property type="molecule type" value="Genomic_DNA"/>
</dbReference>
<feature type="region of interest" description="Disordered" evidence="1">
    <location>
        <begin position="66"/>
        <end position="130"/>
    </location>
</feature>
<accession>A0ABN9SDT3</accession>
<proteinExistence type="predicted"/>
<keyword evidence="3" id="KW-1185">Reference proteome</keyword>
<sequence length="130" mass="13767">MDDGLVLMTDRALTGSAEKGSFEGILGLGVPMDFGPQPEQQEETRTSPSRRRRTCLGRCRTWSTGPIVSGAFNGSKATSMLNEVGDDAAPANETNQERPSARPCRAQGAASRSRASRPTRRAPTGSSSSP</sequence>
<feature type="region of interest" description="Disordered" evidence="1">
    <location>
        <begin position="28"/>
        <end position="54"/>
    </location>
</feature>
<organism evidence="2 3">
    <name type="scientific">Prorocentrum cordatum</name>
    <dbReference type="NCBI Taxonomy" id="2364126"/>
    <lineage>
        <taxon>Eukaryota</taxon>
        <taxon>Sar</taxon>
        <taxon>Alveolata</taxon>
        <taxon>Dinophyceae</taxon>
        <taxon>Prorocentrales</taxon>
        <taxon>Prorocentraceae</taxon>
        <taxon>Prorocentrum</taxon>
    </lineage>
</organism>
<comment type="caution">
    <text evidence="2">The sequence shown here is derived from an EMBL/GenBank/DDBJ whole genome shotgun (WGS) entry which is preliminary data.</text>
</comment>
<evidence type="ECO:0000256" key="1">
    <source>
        <dbReference type="SAM" id="MobiDB-lite"/>
    </source>
</evidence>
<gene>
    <name evidence="2" type="ORF">PCOR1329_LOCUS28861</name>
</gene>
<reference evidence="2" key="1">
    <citation type="submission" date="2023-10" db="EMBL/GenBank/DDBJ databases">
        <authorList>
            <person name="Chen Y."/>
            <person name="Shah S."/>
            <person name="Dougan E. K."/>
            <person name="Thang M."/>
            <person name="Chan C."/>
        </authorList>
    </citation>
    <scope>NUCLEOTIDE SEQUENCE [LARGE SCALE GENOMIC DNA]</scope>
</reference>
<evidence type="ECO:0000313" key="2">
    <source>
        <dbReference type="EMBL" id="CAK0830150.1"/>
    </source>
</evidence>
<name>A0ABN9SDT3_9DINO</name>
<feature type="compositionally biased region" description="Low complexity" evidence="1">
    <location>
        <begin position="121"/>
        <end position="130"/>
    </location>
</feature>